<name>A0A955E0N2_UNCKA</name>
<evidence type="ECO:0000259" key="9">
    <source>
        <dbReference type="Pfam" id="PF00266"/>
    </source>
</evidence>
<reference evidence="10" key="1">
    <citation type="submission" date="2020-04" db="EMBL/GenBank/DDBJ databases">
        <authorList>
            <person name="Zhang T."/>
        </authorList>
    </citation>
    <scope>NUCLEOTIDE SEQUENCE</scope>
    <source>
        <strain evidence="10">HKST-UBA80</strain>
    </source>
</reference>
<evidence type="ECO:0000256" key="2">
    <source>
        <dbReference type="ARBA" id="ARBA00010447"/>
    </source>
</evidence>
<dbReference type="EMBL" id="JAGQNY010000001">
    <property type="protein sequence ID" value="MCA9301809.1"/>
    <property type="molecule type" value="Genomic_DNA"/>
</dbReference>
<dbReference type="EC" id="2.8.1.7" evidence="3 8"/>
<proteinExistence type="inferred from homology"/>
<dbReference type="Gene3D" id="3.40.640.10">
    <property type="entry name" value="Type I PLP-dependent aspartate aminotransferase-like (Major domain)"/>
    <property type="match status" value="1"/>
</dbReference>
<evidence type="ECO:0000256" key="6">
    <source>
        <dbReference type="ARBA" id="ARBA00050776"/>
    </source>
</evidence>
<dbReference type="Proteomes" id="UP000714817">
    <property type="component" value="Unassembled WGS sequence"/>
</dbReference>
<dbReference type="GO" id="GO:0030170">
    <property type="term" value="F:pyridoxal phosphate binding"/>
    <property type="evidence" value="ECO:0007669"/>
    <property type="project" value="UniProtKB-UniRule"/>
</dbReference>
<dbReference type="InterPro" id="IPR015424">
    <property type="entry name" value="PyrdxlP-dep_Trfase"/>
</dbReference>
<dbReference type="PANTHER" id="PTHR43586">
    <property type="entry name" value="CYSTEINE DESULFURASE"/>
    <property type="match status" value="1"/>
</dbReference>
<evidence type="ECO:0000313" key="10">
    <source>
        <dbReference type="EMBL" id="MCA9301809.1"/>
    </source>
</evidence>
<evidence type="ECO:0000256" key="4">
    <source>
        <dbReference type="ARBA" id="ARBA00022679"/>
    </source>
</evidence>
<evidence type="ECO:0000256" key="8">
    <source>
        <dbReference type="RuleBase" id="RU004506"/>
    </source>
</evidence>
<accession>A0A955E0N2</accession>
<dbReference type="PROSITE" id="PS00595">
    <property type="entry name" value="AA_TRANSFER_CLASS_5"/>
    <property type="match status" value="1"/>
</dbReference>
<gene>
    <name evidence="10" type="ORF">KDA10_00355</name>
</gene>
<dbReference type="Gene3D" id="3.90.1150.10">
    <property type="entry name" value="Aspartate Aminotransferase, domain 1"/>
    <property type="match status" value="1"/>
</dbReference>
<comment type="catalytic activity">
    <reaction evidence="6 8">
        <text>(sulfur carrier)-H + L-cysteine = (sulfur carrier)-SH + L-alanine</text>
        <dbReference type="Rhea" id="RHEA:43892"/>
        <dbReference type="Rhea" id="RHEA-COMP:14737"/>
        <dbReference type="Rhea" id="RHEA-COMP:14739"/>
        <dbReference type="ChEBI" id="CHEBI:29917"/>
        <dbReference type="ChEBI" id="CHEBI:35235"/>
        <dbReference type="ChEBI" id="CHEBI:57972"/>
        <dbReference type="ChEBI" id="CHEBI:64428"/>
        <dbReference type="EC" id="2.8.1.7"/>
    </reaction>
</comment>
<organism evidence="10 11">
    <name type="scientific">candidate division WWE3 bacterium</name>
    <dbReference type="NCBI Taxonomy" id="2053526"/>
    <lineage>
        <taxon>Bacteria</taxon>
        <taxon>Katanobacteria</taxon>
    </lineage>
</organism>
<dbReference type="AlphaFoldDB" id="A0A955E0N2"/>
<feature type="domain" description="Aminotransferase class V" evidence="9">
    <location>
        <begin position="21"/>
        <end position="392"/>
    </location>
</feature>
<comment type="cofactor">
    <cofactor evidence="1 7">
        <name>pyridoxal 5'-phosphate</name>
        <dbReference type="ChEBI" id="CHEBI:597326"/>
    </cofactor>
</comment>
<sequence length="406" mass="44108">MNTVKNDFPIFKRIYNGKPLVYLDTAATSQKPYSVIDSQTEYYSLHNANVHRGVHFLSDESTDLYEQARIKVQKFLNAESSTEVIFTKGATEGLNRVAMSYAVSALKEGDSILLLDSEHHSNFVPWQEIANILKLKLIFLPLELDGSLDLKKVEKYFTPGVKIISLAHVSNVLGNIYPIKQLAKLAHSRGAVISVDGAQAVGHIPVDVVSLGCDFYSFSAHKMYGPMGVGALYIKKSLHDLIPPFEFGGGMIRTVSLNSSTWAPSPEKYEAGTPNVAGAYGLGIAVDFINSIGMDSIVSHGEEITGYAIDRLSSIDGMFIYGPKVAAERGALVSFSLEGLHSHDVAAVLNAEGIAVRSGQHCTMPLHDKLQVNSTIRASFGIYTTKEDIDALCDAILKAIKLLRGA</sequence>
<dbReference type="InterPro" id="IPR016454">
    <property type="entry name" value="Cysteine_dSase"/>
</dbReference>
<dbReference type="InterPro" id="IPR000192">
    <property type="entry name" value="Aminotrans_V_dom"/>
</dbReference>
<dbReference type="NCBIfam" id="TIGR01979">
    <property type="entry name" value="sufS"/>
    <property type="match status" value="1"/>
</dbReference>
<dbReference type="GO" id="GO:0031071">
    <property type="term" value="F:cysteine desulfurase activity"/>
    <property type="evidence" value="ECO:0007669"/>
    <property type="project" value="UniProtKB-UniRule"/>
</dbReference>
<dbReference type="GO" id="GO:0006534">
    <property type="term" value="P:cysteine metabolic process"/>
    <property type="evidence" value="ECO:0007669"/>
    <property type="project" value="UniProtKB-UniRule"/>
</dbReference>
<evidence type="ECO:0000256" key="3">
    <source>
        <dbReference type="ARBA" id="ARBA00012239"/>
    </source>
</evidence>
<dbReference type="CDD" id="cd06453">
    <property type="entry name" value="SufS_like"/>
    <property type="match status" value="1"/>
</dbReference>
<evidence type="ECO:0000256" key="1">
    <source>
        <dbReference type="ARBA" id="ARBA00001933"/>
    </source>
</evidence>
<keyword evidence="5 8" id="KW-0663">Pyridoxal phosphate</keyword>
<dbReference type="InterPro" id="IPR020578">
    <property type="entry name" value="Aminotrans_V_PyrdxlP_BS"/>
</dbReference>
<reference evidence="10" key="2">
    <citation type="journal article" date="2021" name="Microbiome">
        <title>Successional dynamics and alternative stable states in a saline activated sludge microbial community over 9 years.</title>
        <authorList>
            <person name="Wang Y."/>
            <person name="Ye J."/>
            <person name="Ju F."/>
            <person name="Liu L."/>
            <person name="Boyd J.A."/>
            <person name="Deng Y."/>
            <person name="Parks D.H."/>
            <person name="Jiang X."/>
            <person name="Yin X."/>
            <person name="Woodcroft B.J."/>
            <person name="Tyson G.W."/>
            <person name="Hugenholtz P."/>
            <person name="Polz M.F."/>
            <person name="Zhang T."/>
        </authorList>
    </citation>
    <scope>NUCLEOTIDE SEQUENCE</scope>
    <source>
        <strain evidence="10">HKST-UBA80</strain>
    </source>
</reference>
<protein>
    <recommendedName>
        <fullName evidence="3 8">Cysteine desulfurase</fullName>
        <ecNumber evidence="3 8">2.8.1.7</ecNumber>
    </recommendedName>
</protein>
<dbReference type="Pfam" id="PF00266">
    <property type="entry name" value="Aminotran_5"/>
    <property type="match status" value="1"/>
</dbReference>
<dbReference type="InterPro" id="IPR015422">
    <property type="entry name" value="PyrdxlP-dep_Trfase_small"/>
</dbReference>
<dbReference type="InterPro" id="IPR010970">
    <property type="entry name" value="Cys_dSase_SufS"/>
</dbReference>
<dbReference type="SUPFAM" id="SSF53383">
    <property type="entry name" value="PLP-dependent transferases"/>
    <property type="match status" value="1"/>
</dbReference>
<keyword evidence="4 8" id="KW-0808">Transferase</keyword>
<evidence type="ECO:0000256" key="7">
    <source>
        <dbReference type="RuleBase" id="RU004504"/>
    </source>
</evidence>
<comment type="caution">
    <text evidence="10">The sequence shown here is derived from an EMBL/GenBank/DDBJ whole genome shotgun (WGS) entry which is preliminary data.</text>
</comment>
<evidence type="ECO:0000313" key="11">
    <source>
        <dbReference type="Proteomes" id="UP000714817"/>
    </source>
</evidence>
<dbReference type="PANTHER" id="PTHR43586:SF8">
    <property type="entry name" value="CYSTEINE DESULFURASE 1, CHLOROPLASTIC"/>
    <property type="match status" value="1"/>
</dbReference>
<evidence type="ECO:0000256" key="5">
    <source>
        <dbReference type="ARBA" id="ARBA00022898"/>
    </source>
</evidence>
<dbReference type="InterPro" id="IPR015421">
    <property type="entry name" value="PyrdxlP-dep_Trfase_major"/>
</dbReference>
<comment type="similarity">
    <text evidence="2 8">Belongs to the class-V pyridoxal-phosphate-dependent aminotransferase family. Csd subfamily.</text>
</comment>
<dbReference type="PIRSF" id="PIRSF005572">
    <property type="entry name" value="NifS"/>
    <property type="match status" value="1"/>
</dbReference>
<comment type="function">
    <text evidence="8">Catalyzes the removal of elemental sulfur and selenium atoms from L-cysteine, L-cystine, L-selenocysteine, and L-selenocystine to produce L-alanine.</text>
</comment>